<dbReference type="Gene3D" id="2.120.10.80">
    <property type="entry name" value="Kelch-type beta propeller"/>
    <property type="match status" value="2"/>
</dbReference>
<dbReference type="AlphaFoldDB" id="A0A9P3H598"/>
<comment type="caution">
    <text evidence="4">The sequence shown here is derived from an EMBL/GenBank/DDBJ whole genome shotgun (WGS) entry which is preliminary data.</text>
</comment>
<evidence type="ECO:0000313" key="4">
    <source>
        <dbReference type="EMBL" id="GJJ70379.1"/>
    </source>
</evidence>
<gene>
    <name evidence="4" type="ORF">EMPS_02728</name>
</gene>
<keyword evidence="1" id="KW-0880">Kelch repeat</keyword>
<proteinExistence type="predicted"/>
<dbReference type="SUPFAM" id="SSF117281">
    <property type="entry name" value="Kelch motif"/>
    <property type="match status" value="2"/>
</dbReference>
<name>A0A9P3H598_9FUNG</name>
<dbReference type="Proteomes" id="UP000827284">
    <property type="component" value="Unassembled WGS sequence"/>
</dbReference>
<accession>A0A9P3H598</accession>
<dbReference type="Pfam" id="PF24681">
    <property type="entry name" value="Kelch_KLHDC2_KLHL20_DRC7"/>
    <property type="match status" value="1"/>
</dbReference>
<sequence length="551" mass="57906">MSTIQPRWYHAATLVNTTLYITGGTTQTAGKTTILDETLALDLSTAWSIDSPAFSQLAKLPFPVSGHSLSKVQATTQILLAGGESSTVLSSSPILVFDTAAATGAWSAPTLSKNATAGFHRLYHASLTTGKDGTFLQGGYQTLPANHTVVSSLVTLKNTNNFAPLATAPVPLANSAPALARHTMTLTVDGRAIILGGVNSQGVAANLSMAYVMNTQGNIAEWDAVPLNGTAPDPRMAFSAVMVNATTLLVYGGTADLNTAFSSAYYLDLPSWTWSSPAAQGEAPSLFGHTAIMAGTSMVVSFGLSSQGVPPQNNIALLDTGSNTWMTQYRPAGMVDPQAPTTGNGGHLSVGAVLGIGFVVTLAIVGGAFFLLVRRKKRRTRNTLAREYQADQTPRSAIRRQASNGSQGVFGSMATLLGFGSSKGGKGGRGGDKYGDGGANSRYSDMSLHSHPTMITSRMAQMGYSPVSLGYPETVVQHGCGQVPVASYIYPNQACVETEKEVQDGSETMVVYHMLTQAQQEALKLDQQQSLHSSLPTTTATNKSKLFELDH</sequence>
<dbReference type="PANTHER" id="PTHR46093">
    <property type="entry name" value="ACYL-COA-BINDING DOMAIN-CONTAINING PROTEIN 5"/>
    <property type="match status" value="1"/>
</dbReference>
<feature type="transmembrane region" description="Helical" evidence="3">
    <location>
        <begin position="348"/>
        <end position="373"/>
    </location>
</feature>
<evidence type="ECO:0000256" key="2">
    <source>
        <dbReference type="ARBA" id="ARBA00022737"/>
    </source>
</evidence>
<reference evidence="4" key="2">
    <citation type="journal article" date="2022" name="Microbiol. Resour. Announc.">
        <title>Whole-Genome Sequence of Entomortierella parvispora E1425, a Mucoromycotan Fungus Associated with Burkholderiaceae-Related Endosymbiotic Bacteria.</title>
        <authorList>
            <person name="Herlambang A."/>
            <person name="Guo Y."/>
            <person name="Takashima Y."/>
            <person name="Narisawa K."/>
            <person name="Ohta H."/>
            <person name="Nishizawa T."/>
        </authorList>
    </citation>
    <scope>NUCLEOTIDE SEQUENCE</scope>
    <source>
        <strain evidence="4">E1425</strain>
    </source>
</reference>
<dbReference type="PANTHER" id="PTHR46093:SF3">
    <property type="entry name" value="ACYL-COA-BINDING DOMAIN-CONTAINING PROTEIN 4"/>
    <property type="match status" value="1"/>
</dbReference>
<organism evidence="4 5">
    <name type="scientific">Entomortierella parvispora</name>
    <dbReference type="NCBI Taxonomy" id="205924"/>
    <lineage>
        <taxon>Eukaryota</taxon>
        <taxon>Fungi</taxon>
        <taxon>Fungi incertae sedis</taxon>
        <taxon>Mucoromycota</taxon>
        <taxon>Mortierellomycotina</taxon>
        <taxon>Mortierellomycetes</taxon>
        <taxon>Mortierellales</taxon>
        <taxon>Mortierellaceae</taxon>
        <taxon>Entomortierella</taxon>
    </lineage>
</organism>
<dbReference type="OrthoDB" id="432528at2759"/>
<keyword evidence="3" id="KW-0812">Transmembrane</keyword>
<keyword evidence="5" id="KW-1185">Reference proteome</keyword>
<keyword evidence="2" id="KW-0677">Repeat</keyword>
<dbReference type="EMBL" id="BQFW01000004">
    <property type="protein sequence ID" value="GJJ70379.1"/>
    <property type="molecule type" value="Genomic_DNA"/>
</dbReference>
<evidence type="ECO:0000256" key="3">
    <source>
        <dbReference type="SAM" id="Phobius"/>
    </source>
</evidence>
<keyword evidence="3" id="KW-1133">Transmembrane helix</keyword>
<dbReference type="InterPro" id="IPR015915">
    <property type="entry name" value="Kelch-typ_b-propeller"/>
</dbReference>
<evidence type="ECO:0000313" key="5">
    <source>
        <dbReference type="Proteomes" id="UP000827284"/>
    </source>
</evidence>
<evidence type="ECO:0000256" key="1">
    <source>
        <dbReference type="ARBA" id="ARBA00022441"/>
    </source>
</evidence>
<evidence type="ECO:0008006" key="6">
    <source>
        <dbReference type="Google" id="ProtNLM"/>
    </source>
</evidence>
<keyword evidence="3" id="KW-0472">Membrane</keyword>
<reference evidence="4" key="1">
    <citation type="submission" date="2021-11" db="EMBL/GenBank/DDBJ databases">
        <authorList>
            <person name="Herlambang A."/>
            <person name="Guo Y."/>
            <person name="Takashima Y."/>
            <person name="Nishizawa T."/>
        </authorList>
    </citation>
    <scope>NUCLEOTIDE SEQUENCE</scope>
    <source>
        <strain evidence="4">E1425</strain>
    </source>
</reference>
<protein>
    <recommendedName>
        <fullName evidence="6">Galactose oxidase</fullName>
    </recommendedName>
</protein>